<keyword evidence="7" id="KW-0406">Ion transport</keyword>
<sequence length="831" mass="92044">MLEHARGSWQRKVLATAVFAAFSSTQGVWAQGLEEVLVTAQKRVEGLQDVPISVEAFGTERIDNLAAEDIGDLGVFTPNVDISKATNQPSYSIRGIGTDDFGIGADPAVGVYVDGVYVGRSGGSKVAFNDIQRVEILNGPQGTLFGRNAAAGAIQYVTNKPENEFTGWTRATLGNYDRRQLEGVVNVPLTDSLYFRTGLLYKQRDGWVDNLFNGDDLARRDNRSINAALRWLPTDSLDIMLRAEYDEVDQDSRPASSAVWGPRDNGPGFTRVESDEKFPERRYLFGSSLHVTWDLEAATLTSITAWRKYSTYNPEEKDGSAELLYRFNDLNRERNKQFSQEFRLDGEVGDRWRWTTGVNYSWEHARQQSGITLSAQALDKLIAEREIGVPYSALTPGQPLDIAFLVVPDEFNRRAFTSGAEALALNADFIENIYIDGEYESYAAFADATFDLTDTISLTAGLRYTDDSKEFGRFTEYNDYALAFAFTTETRIDANGNYDPNGELGYLTTEESWSQVTPRFVVDWAVAEDVLLYASYSEGYKAGGFNSAGEILAPAFDPEEVTNYEVGMKSTWLDDTLRVNAAVFSYEYDNLQQLRFIDAACLPNTNTGAYLFETSDVEGDGAELSVTWLPIPSLELFFNTGLLDAEYTRRQDRTVVDGACQVIDRSGESFAESPDLNFSVGGNYTLDFNSGASLVFSAAYSFSQGVGRDSCVYVVDNSAEGLPSDVYTLTEIDGQLVITNDSATGDLDAPPFDSCPDTDDREQLNARVTYYSANEHWEVGAFVVNATDWEPEIGDPGGLGGETASNFSDGSPSWTRRNEPRMYGVELRYNF</sequence>
<dbReference type="Proteomes" id="UP000321039">
    <property type="component" value="Unassembled WGS sequence"/>
</dbReference>
<keyword evidence="9 11" id="KW-0472">Membrane</keyword>
<evidence type="ECO:0000256" key="12">
    <source>
        <dbReference type="RuleBase" id="RU003357"/>
    </source>
</evidence>
<gene>
    <name evidence="16" type="ORF">FV139_15485</name>
</gene>
<keyword evidence="10 11" id="KW-0998">Cell outer membrane</keyword>
<reference evidence="16 17" key="1">
    <citation type="submission" date="2019-08" db="EMBL/GenBank/DDBJ databases">
        <title>Parahaliea maris sp. nov., isolated from the surface seawater.</title>
        <authorList>
            <person name="Liu Y."/>
        </authorList>
    </citation>
    <scope>NUCLEOTIDE SEQUENCE [LARGE SCALE GENOMIC DNA]</scope>
    <source>
        <strain evidence="16 17">HSLHS9</strain>
    </source>
</reference>
<keyword evidence="3 11" id="KW-1134">Transmembrane beta strand</keyword>
<evidence type="ECO:0000256" key="2">
    <source>
        <dbReference type="ARBA" id="ARBA00022448"/>
    </source>
</evidence>
<proteinExistence type="inferred from homology"/>
<keyword evidence="17" id="KW-1185">Reference proteome</keyword>
<protein>
    <submittedName>
        <fullName evidence="16">TonB-dependent receptor</fullName>
    </submittedName>
</protein>
<accession>A0A5C8ZWY2</accession>
<dbReference type="AlphaFoldDB" id="A0A5C8ZWY2"/>
<dbReference type="PANTHER" id="PTHR32552">
    <property type="entry name" value="FERRICHROME IRON RECEPTOR-RELATED"/>
    <property type="match status" value="1"/>
</dbReference>
<feature type="region of interest" description="Disordered" evidence="13">
    <location>
        <begin position="252"/>
        <end position="273"/>
    </location>
</feature>
<keyword evidence="2 11" id="KW-0813">Transport</keyword>
<evidence type="ECO:0000313" key="16">
    <source>
        <dbReference type="EMBL" id="TXS92122.1"/>
    </source>
</evidence>
<dbReference type="InterPro" id="IPR036942">
    <property type="entry name" value="Beta-barrel_TonB_sf"/>
</dbReference>
<name>A0A5C8ZWY2_9GAMM</name>
<dbReference type="RefSeq" id="WP_148069361.1">
    <property type="nucleotide sequence ID" value="NZ_VRZA01000005.1"/>
</dbReference>
<evidence type="ECO:0000256" key="10">
    <source>
        <dbReference type="ARBA" id="ARBA00023237"/>
    </source>
</evidence>
<keyword evidence="16" id="KW-0675">Receptor</keyword>
<evidence type="ECO:0000259" key="14">
    <source>
        <dbReference type="Pfam" id="PF00593"/>
    </source>
</evidence>
<keyword evidence="8 12" id="KW-0798">TonB box</keyword>
<comment type="caution">
    <text evidence="16">The sequence shown here is derived from an EMBL/GenBank/DDBJ whole genome shotgun (WGS) entry which is preliminary data.</text>
</comment>
<dbReference type="GO" id="GO:0009279">
    <property type="term" value="C:cell outer membrane"/>
    <property type="evidence" value="ECO:0007669"/>
    <property type="project" value="UniProtKB-SubCell"/>
</dbReference>
<dbReference type="PROSITE" id="PS52016">
    <property type="entry name" value="TONB_DEPENDENT_REC_3"/>
    <property type="match status" value="1"/>
</dbReference>
<dbReference type="InterPro" id="IPR039426">
    <property type="entry name" value="TonB-dep_rcpt-like"/>
</dbReference>
<dbReference type="EMBL" id="VRZA01000005">
    <property type="protein sequence ID" value="TXS92122.1"/>
    <property type="molecule type" value="Genomic_DNA"/>
</dbReference>
<evidence type="ECO:0000256" key="6">
    <source>
        <dbReference type="ARBA" id="ARBA00023004"/>
    </source>
</evidence>
<comment type="similarity">
    <text evidence="11 12">Belongs to the TonB-dependent receptor family.</text>
</comment>
<feature type="domain" description="TonB-dependent receptor-like beta-barrel" evidence="14">
    <location>
        <begin position="325"/>
        <end position="785"/>
    </location>
</feature>
<evidence type="ECO:0000256" key="5">
    <source>
        <dbReference type="ARBA" id="ARBA00022692"/>
    </source>
</evidence>
<evidence type="ECO:0000256" key="11">
    <source>
        <dbReference type="PROSITE-ProRule" id="PRU01360"/>
    </source>
</evidence>
<evidence type="ECO:0000256" key="8">
    <source>
        <dbReference type="ARBA" id="ARBA00023077"/>
    </source>
</evidence>
<organism evidence="16 17">
    <name type="scientific">Parahaliea maris</name>
    <dbReference type="NCBI Taxonomy" id="2716870"/>
    <lineage>
        <taxon>Bacteria</taxon>
        <taxon>Pseudomonadati</taxon>
        <taxon>Pseudomonadota</taxon>
        <taxon>Gammaproteobacteria</taxon>
        <taxon>Cellvibrionales</taxon>
        <taxon>Halieaceae</taxon>
        <taxon>Parahaliea</taxon>
    </lineage>
</organism>
<dbReference type="SUPFAM" id="SSF56935">
    <property type="entry name" value="Porins"/>
    <property type="match status" value="1"/>
</dbReference>
<evidence type="ECO:0000259" key="15">
    <source>
        <dbReference type="Pfam" id="PF07715"/>
    </source>
</evidence>
<evidence type="ECO:0000256" key="1">
    <source>
        <dbReference type="ARBA" id="ARBA00004571"/>
    </source>
</evidence>
<dbReference type="PANTHER" id="PTHR32552:SF81">
    <property type="entry name" value="TONB-DEPENDENT OUTER MEMBRANE RECEPTOR"/>
    <property type="match status" value="1"/>
</dbReference>
<evidence type="ECO:0000256" key="3">
    <source>
        <dbReference type="ARBA" id="ARBA00022452"/>
    </source>
</evidence>
<dbReference type="Pfam" id="PF00593">
    <property type="entry name" value="TonB_dep_Rec_b-barrel"/>
    <property type="match status" value="1"/>
</dbReference>
<feature type="region of interest" description="Disordered" evidence="13">
    <location>
        <begin position="795"/>
        <end position="815"/>
    </location>
</feature>
<dbReference type="Gene3D" id="2.40.170.20">
    <property type="entry name" value="TonB-dependent receptor, beta-barrel domain"/>
    <property type="match status" value="2"/>
</dbReference>
<evidence type="ECO:0000256" key="13">
    <source>
        <dbReference type="SAM" id="MobiDB-lite"/>
    </source>
</evidence>
<keyword evidence="6" id="KW-0408">Iron</keyword>
<dbReference type="GO" id="GO:0006826">
    <property type="term" value="P:iron ion transport"/>
    <property type="evidence" value="ECO:0007669"/>
    <property type="project" value="UniProtKB-KW"/>
</dbReference>
<evidence type="ECO:0000256" key="7">
    <source>
        <dbReference type="ARBA" id="ARBA00023065"/>
    </source>
</evidence>
<dbReference type="Pfam" id="PF07715">
    <property type="entry name" value="Plug"/>
    <property type="match status" value="1"/>
</dbReference>
<evidence type="ECO:0000256" key="9">
    <source>
        <dbReference type="ARBA" id="ARBA00023136"/>
    </source>
</evidence>
<feature type="domain" description="TonB-dependent receptor plug" evidence="15">
    <location>
        <begin position="47"/>
        <end position="153"/>
    </location>
</feature>
<keyword evidence="5 11" id="KW-0812">Transmembrane</keyword>
<feature type="compositionally biased region" description="Polar residues" evidence="13">
    <location>
        <begin position="803"/>
        <end position="815"/>
    </location>
</feature>
<evidence type="ECO:0000313" key="17">
    <source>
        <dbReference type="Proteomes" id="UP000321039"/>
    </source>
</evidence>
<evidence type="ECO:0000256" key="4">
    <source>
        <dbReference type="ARBA" id="ARBA00022496"/>
    </source>
</evidence>
<dbReference type="InterPro" id="IPR000531">
    <property type="entry name" value="Beta-barrel_TonB"/>
</dbReference>
<dbReference type="InterPro" id="IPR012910">
    <property type="entry name" value="Plug_dom"/>
</dbReference>
<comment type="subcellular location">
    <subcellularLocation>
        <location evidence="1 11">Cell outer membrane</location>
        <topology evidence="1 11">Multi-pass membrane protein</topology>
    </subcellularLocation>
</comment>
<keyword evidence="4" id="KW-0410">Iron transport</keyword>